<dbReference type="InterPro" id="IPR053137">
    <property type="entry name" value="NLR-like"/>
</dbReference>
<evidence type="ECO:0000259" key="2">
    <source>
        <dbReference type="Pfam" id="PF01656"/>
    </source>
</evidence>
<feature type="domain" description="CobQ/CobB/MinD/ParA nucleotide binding" evidence="2">
    <location>
        <begin position="23"/>
        <end position="322"/>
    </location>
</feature>
<protein>
    <submittedName>
        <fullName evidence="3">Tetratricopeptide repeat-containing protein</fullName>
    </submittedName>
</protein>
<evidence type="ECO:0000313" key="4">
    <source>
        <dbReference type="Proteomes" id="UP000198802"/>
    </source>
</evidence>
<sequence length="1313" mass="143996">MPVESTAPVTVPATVPSNTRIVTFYSYKGGTGRTMAMANVAFILASAGMKVLVIDWDLESPGLHRYFRPFLTDRDLTSSDGVIDILTKFVTERDLYPVNDPAAPDPLRHADFTNHVETLRWQYFPRGGRLDFLGPGRQESRDSDAEYQSLYELRVSTFPWNQLFDGPDETVFISRLRENMLSAGYDYVLIDSRTGVSDASGICTMLLPDVAVIGFVMNNQSIIGATWVAKRIRSSAPRPVQVIPVPMRVEDGEQRRLERRRLFAAFRFNDVLDLDADSDRQVQRLAKVEIPYKQLYAYEELLASFGDTPGVRSSLLSAYEELAATIHGGPLPERALIPYAQRQRIVRQFELADTPMLRSAVVLAAPADRVWGDWVAGQLRRFGIRVTSTGTLSSPGRLPRSSALLVIASTALDREAPEGSTARADLLRLIEDSGAPDQRITVVQVTPPETEWLSRDTGGEPVTISGLDEAAARERLLNHLGFVDVATPDGDAGGPRFPTLKPAAWGRVPPRYGWFVGREQELTRLRDRLTPGSVVTGRQVLAGPRGVGKTLVAAEFAYRFSSDYDVVWWIPADDPASIRQSLVDLAGRLRLDVGGSTPVAQNVPELANAALDALSLGEPPLRRWLLIYDNAAHPDAVSELMPTGTAFGHVLITSYHTAWDDGSAVKIGNFAPAESIRLLRRGLPGASDAMLAPLAEQVDNFPFDINQAANSLSRSTLPAADAVRSYQARLLERGRWSGGSAWAMEYNELKTSADPVARAAAKLLEMCAYLAEEGVSLALLRSAAMVQRLHDIGSDAPTAAAPPDVDSVIDRIERLNLATVNPTRDRLIVPGRSQLYVRERLPEPEATLIRAEVWRVLTAHASLTALDDPSGRDMFVELRKHIRPSGAAASPDPDVRRWMIYEVYRRWRVGELGDALELTDECLANWQPLGADDPITLQMCTWRATVLRSSGRIDEAFALDEQTLAAQRHLLGFADRRTLLTAGGFGADKCELGWYNDARAEDQTTYDLYCREFGPNDRSALDAGDNLAVAQYLDGDVAAAQRTVRAVLRGRLATLGTDNADTWWSQILVGLCVRELGDSTEAWQLIHEARERLREIEGPTSTRSLLASKHLAVTLRRGDDPSAARVLTKETLDHYVHRYPRRHPGRLACLLNRAIDLHAAASHLDAVTIAREALAAYTDLYGDDDHPVLNIARTNASICLLGAGHVDEALALSQRAHDGLREELYEYHPAVLAAAINHANCLLAAGQAQDAAKLDQQTLDECVASLGADHPYTRISRLHHGSEEPNGRAPAGLAAGDDVLSGRRGADVDITGT</sequence>
<dbReference type="SUPFAM" id="SSF48452">
    <property type="entry name" value="TPR-like"/>
    <property type="match status" value="3"/>
</dbReference>
<dbReference type="Pfam" id="PF13374">
    <property type="entry name" value="TPR_10"/>
    <property type="match status" value="1"/>
</dbReference>
<gene>
    <name evidence="3" type="ORF">Ga0074812_106257</name>
</gene>
<dbReference type="NCBIfam" id="NF047398">
    <property type="entry name" value="AAA_KGGVGR"/>
    <property type="match status" value="1"/>
</dbReference>
<dbReference type="Gene3D" id="1.25.40.10">
    <property type="entry name" value="Tetratricopeptide repeat domain"/>
    <property type="match status" value="2"/>
</dbReference>
<name>A0A0S4QLQ7_9ACTN</name>
<evidence type="ECO:0000256" key="1">
    <source>
        <dbReference type="SAM" id="MobiDB-lite"/>
    </source>
</evidence>
<dbReference type="InterPro" id="IPR011990">
    <property type="entry name" value="TPR-like_helical_dom_sf"/>
</dbReference>
<dbReference type="SUPFAM" id="SSF52540">
    <property type="entry name" value="P-loop containing nucleoside triphosphate hydrolases"/>
    <property type="match status" value="2"/>
</dbReference>
<dbReference type="PANTHER" id="PTHR46082:SF6">
    <property type="entry name" value="AAA+ ATPASE DOMAIN-CONTAINING PROTEIN-RELATED"/>
    <property type="match status" value="1"/>
</dbReference>
<proteinExistence type="predicted"/>
<dbReference type="NCBIfam" id="NF040586">
    <property type="entry name" value="FxSxx_TPR"/>
    <property type="match status" value="1"/>
</dbReference>
<accession>A0A0S4QLQ7</accession>
<organism evidence="3 4">
    <name type="scientific">Parafrankia irregularis</name>
    <dbReference type="NCBI Taxonomy" id="795642"/>
    <lineage>
        <taxon>Bacteria</taxon>
        <taxon>Bacillati</taxon>
        <taxon>Actinomycetota</taxon>
        <taxon>Actinomycetes</taxon>
        <taxon>Frankiales</taxon>
        <taxon>Frankiaceae</taxon>
        <taxon>Parafrankia</taxon>
    </lineage>
</organism>
<dbReference type="EMBL" id="FAOZ01000006">
    <property type="protein sequence ID" value="CUU56002.1"/>
    <property type="molecule type" value="Genomic_DNA"/>
</dbReference>
<dbReference type="Proteomes" id="UP000198802">
    <property type="component" value="Unassembled WGS sequence"/>
</dbReference>
<dbReference type="Gene3D" id="3.40.50.300">
    <property type="entry name" value="P-loop containing nucleotide triphosphate hydrolases"/>
    <property type="match status" value="2"/>
</dbReference>
<dbReference type="InterPro" id="IPR002586">
    <property type="entry name" value="CobQ/CobB/MinD/ParA_Nub-bd_dom"/>
</dbReference>
<feature type="region of interest" description="Disordered" evidence="1">
    <location>
        <begin position="1278"/>
        <end position="1300"/>
    </location>
</feature>
<dbReference type="PANTHER" id="PTHR46082">
    <property type="entry name" value="ATP/GTP-BINDING PROTEIN-RELATED"/>
    <property type="match status" value="1"/>
</dbReference>
<reference evidence="4" key="1">
    <citation type="submission" date="2015-11" db="EMBL/GenBank/DDBJ databases">
        <authorList>
            <person name="Varghese N."/>
        </authorList>
    </citation>
    <scope>NUCLEOTIDE SEQUENCE [LARGE SCALE GENOMIC DNA]</scope>
    <source>
        <strain evidence="4">DSM 45899</strain>
    </source>
</reference>
<keyword evidence="4" id="KW-1185">Reference proteome</keyword>
<evidence type="ECO:0000313" key="3">
    <source>
        <dbReference type="EMBL" id="CUU56002.1"/>
    </source>
</evidence>
<dbReference type="Pfam" id="PF01656">
    <property type="entry name" value="CbiA"/>
    <property type="match status" value="1"/>
</dbReference>
<dbReference type="InterPro" id="IPR027417">
    <property type="entry name" value="P-loop_NTPase"/>
</dbReference>